<feature type="compositionally biased region" description="Polar residues" evidence="1">
    <location>
        <begin position="541"/>
        <end position="558"/>
    </location>
</feature>
<name>A0A0L0FWS1_9EUKA</name>
<dbReference type="OrthoDB" id="73788at2759"/>
<dbReference type="InterPro" id="IPR051494">
    <property type="entry name" value="BSD_domain-containing"/>
</dbReference>
<feature type="compositionally biased region" description="Polar residues" evidence="1">
    <location>
        <begin position="379"/>
        <end position="392"/>
    </location>
</feature>
<protein>
    <recommendedName>
        <fullName evidence="2">BSD domain-containing protein</fullName>
    </recommendedName>
</protein>
<feature type="region of interest" description="Disordered" evidence="1">
    <location>
        <begin position="214"/>
        <end position="276"/>
    </location>
</feature>
<organism evidence="3 4">
    <name type="scientific">Sphaeroforma arctica JP610</name>
    <dbReference type="NCBI Taxonomy" id="667725"/>
    <lineage>
        <taxon>Eukaryota</taxon>
        <taxon>Ichthyosporea</taxon>
        <taxon>Ichthyophonida</taxon>
        <taxon>Sphaeroforma</taxon>
    </lineage>
</organism>
<dbReference type="Gene3D" id="1.10.3970.10">
    <property type="entry name" value="BSD domain"/>
    <property type="match status" value="1"/>
</dbReference>
<dbReference type="InterPro" id="IPR005607">
    <property type="entry name" value="BSD_dom"/>
</dbReference>
<dbReference type="eggNOG" id="KOG2690">
    <property type="taxonomic scope" value="Eukaryota"/>
</dbReference>
<dbReference type="PANTHER" id="PTHR16019:SF5">
    <property type="entry name" value="BSD DOMAIN-CONTAINING PROTEIN 1"/>
    <property type="match status" value="1"/>
</dbReference>
<feature type="compositionally biased region" description="Polar residues" evidence="1">
    <location>
        <begin position="425"/>
        <end position="434"/>
    </location>
</feature>
<dbReference type="GO" id="GO:0005737">
    <property type="term" value="C:cytoplasm"/>
    <property type="evidence" value="ECO:0007669"/>
    <property type="project" value="TreeGrafter"/>
</dbReference>
<reference evidence="3 4" key="1">
    <citation type="submission" date="2011-02" db="EMBL/GenBank/DDBJ databases">
        <title>The Genome Sequence of Sphaeroforma arctica JP610.</title>
        <authorList>
            <consortium name="The Broad Institute Genome Sequencing Platform"/>
            <person name="Russ C."/>
            <person name="Cuomo C."/>
            <person name="Young S.K."/>
            <person name="Zeng Q."/>
            <person name="Gargeya S."/>
            <person name="Alvarado L."/>
            <person name="Berlin A."/>
            <person name="Chapman S.B."/>
            <person name="Chen Z."/>
            <person name="Freedman E."/>
            <person name="Gellesch M."/>
            <person name="Goldberg J."/>
            <person name="Griggs A."/>
            <person name="Gujja S."/>
            <person name="Heilman E."/>
            <person name="Heiman D."/>
            <person name="Howarth C."/>
            <person name="Mehta T."/>
            <person name="Neiman D."/>
            <person name="Pearson M."/>
            <person name="Roberts A."/>
            <person name="Saif S."/>
            <person name="Shea T."/>
            <person name="Shenoy N."/>
            <person name="Sisk P."/>
            <person name="Stolte C."/>
            <person name="Sykes S."/>
            <person name="White J."/>
            <person name="Yandava C."/>
            <person name="Burger G."/>
            <person name="Gray M.W."/>
            <person name="Holland P.W.H."/>
            <person name="King N."/>
            <person name="Lang F.B.F."/>
            <person name="Roger A.J."/>
            <person name="Ruiz-Trillo I."/>
            <person name="Haas B."/>
            <person name="Nusbaum C."/>
            <person name="Birren B."/>
        </authorList>
    </citation>
    <scope>NUCLEOTIDE SEQUENCE [LARGE SCALE GENOMIC DNA]</scope>
    <source>
        <strain evidence="3 4">JP610</strain>
    </source>
</reference>
<dbReference type="AlphaFoldDB" id="A0A0L0FWS1"/>
<dbReference type="PANTHER" id="PTHR16019">
    <property type="entry name" value="SYNAPSE-ASSOCIATED PROTEIN"/>
    <property type="match status" value="1"/>
</dbReference>
<gene>
    <name evidence="3" type="ORF">SARC_06588</name>
</gene>
<evidence type="ECO:0000313" key="4">
    <source>
        <dbReference type="Proteomes" id="UP000054560"/>
    </source>
</evidence>
<dbReference type="RefSeq" id="XP_014154966.1">
    <property type="nucleotide sequence ID" value="XM_014299491.1"/>
</dbReference>
<proteinExistence type="predicted"/>
<feature type="domain" description="BSD" evidence="2">
    <location>
        <begin position="149"/>
        <end position="201"/>
    </location>
</feature>
<evidence type="ECO:0000313" key="3">
    <source>
        <dbReference type="EMBL" id="KNC81064.1"/>
    </source>
</evidence>
<dbReference type="Proteomes" id="UP000054560">
    <property type="component" value="Unassembled WGS sequence"/>
</dbReference>
<dbReference type="Pfam" id="PF03909">
    <property type="entry name" value="BSD"/>
    <property type="match status" value="1"/>
</dbReference>
<feature type="region of interest" description="Disordered" evidence="1">
    <location>
        <begin position="82"/>
        <end position="115"/>
    </location>
</feature>
<dbReference type="InterPro" id="IPR035925">
    <property type="entry name" value="BSD_dom_sf"/>
</dbReference>
<accession>A0A0L0FWS1</accession>
<feature type="region of interest" description="Disordered" evidence="1">
    <location>
        <begin position="289"/>
        <end position="582"/>
    </location>
</feature>
<feature type="compositionally biased region" description="Polar residues" evidence="1">
    <location>
        <begin position="253"/>
        <end position="263"/>
    </location>
</feature>
<feature type="compositionally biased region" description="Basic and acidic residues" evidence="1">
    <location>
        <begin position="366"/>
        <end position="378"/>
    </location>
</feature>
<evidence type="ECO:0000256" key="1">
    <source>
        <dbReference type="SAM" id="MobiDB-lite"/>
    </source>
</evidence>
<dbReference type="SUPFAM" id="SSF140383">
    <property type="entry name" value="BSD domain-like"/>
    <property type="match status" value="1"/>
</dbReference>
<feature type="compositionally biased region" description="Acidic residues" evidence="1">
    <location>
        <begin position="225"/>
        <end position="234"/>
    </location>
</feature>
<feature type="compositionally biased region" description="Basic and acidic residues" evidence="1">
    <location>
        <begin position="214"/>
        <end position="223"/>
    </location>
</feature>
<feature type="compositionally biased region" description="Acidic residues" evidence="1">
    <location>
        <begin position="483"/>
        <end position="497"/>
    </location>
</feature>
<keyword evidence="4" id="KW-1185">Reference proteome</keyword>
<sequence>MSGGSKRDQASSSDWWGWGASLVADLQQQTQELVEATKSDLGVFVDTVTTESQHIAQDTASMTAITIAKHVPKEAEEFFNSLDLPQSSSRQQRQKDQPKYAPPQGARASPAKKPVARYTRRDLHILQLQSTPTTFITDPENTEAFRKWQIENPFMSQRKAEIETLRSQSNSIANMEANLVPNAVSFEVFWKRYFFQLDMFDGAVQQREEIKRAMESDLQKNDSEGWGDDDDDWSDGEKGWDEGDTVTVKDPLPSTSKVLNTETDTPHDDGSQIEIPYNAATVCDQAMERSDKTSAECDIEANEPELTGAPAAQSDISSAIRDTVNTSLDTPAETAGEATRGLANESPNHDPHPLQVTGPEDTEEAADPHADVHAEHEPQPQSHLQIPQSSALASDGVLSAGDTGSERDDETNTSAYAYAHDIESETTAFPGSETTEPELETDGDRSAWGEESEDTLYPNWSHAEDQGQSDGKRANSANVMEEMGGDDQWDESAEDGWGESAAEDGAALRYVNKDDGDEDSDVEESRNTVDIQQEDTLRGSKANQVQQAGSEVQSQAPVQSPKVDKEAAAVSEGSDSDWEKWE</sequence>
<dbReference type="PROSITE" id="PS50858">
    <property type="entry name" value="BSD"/>
    <property type="match status" value="1"/>
</dbReference>
<feature type="compositionally biased region" description="Basic and acidic residues" evidence="1">
    <location>
        <begin position="462"/>
        <end position="473"/>
    </location>
</feature>
<evidence type="ECO:0000259" key="2">
    <source>
        <dbReference type="PROSITE" id="PS50858"/>
    </source>
</evidence>
<feature type="compositionally biased region" description="Low complexity" evidence="1">
    <location>
        <begin position="82"/>
        <end position="91"/>
    </location>
</feature>
<dbReference type="EMBL" id="KQ242072">
    <property type="protein sequence ID" value="KNC81064.1"/>
    <property type="molecule type" value="Genomic_DNA"/>
</dbReference>
<dbReference type="GeneID" id="25907092"/>